<dbReference type="HAMAP" id="MF_00454">
    <property type="entry name" value="FluC"/>
    <property type="match status" value="1"/>
</dbReference>
<feature type="transmembrane region" description="Helical" evidence="11">
    <location>
        <begin position="65"/>
        <end position="84"/>
    </location>
</feature>
<keyword evidence="4 11" id="KW-0812">Transmembrane</keyword>
<evidence type="ECO:0000256" key="5">
    <source>
        <dbReference type="ARBA" id="ARBA00022989"/>
    </source>
</evidence>
<feature type="transmembrane region" description="Helical" evidence="11">
    <location>
        <begin position="32"/>
        <end position="53"/>
    </location>
</feature>
<dbReference type="Pfam" id="PF02537">
    <property type="entry name" value="CRCB"/>
    <property type="match status" value="1"/>
</dbReference>
<keyword evidence="11" id="KW-0813">Transport</keyword>
<comment type="function">
    <text evidence="11">Fluoride-specific ion channel. Important for reducing fluoride concentration in the cell, thus reducing its toxicity.</text>
</comment>
<dbReference type="NCBIfam" id="TIGR00494">
    <property type="entry name" value="crcB"/>
    <property type="match status" value="1"/>
</dbReference>
<dbReference type="KEGG" id="psti:SOO65_19025"/>
<dbReference type="GO" id="GO:0140114">
    <property type="term" value="P:cellular detoxification of fluoride"/>
    <property type="evidence" value="ECO:0007669"/>
    <property type="project" value="UniProtKB-UniRule"/>
</dbReference>
<feature type="binding site" evidence="11">
    <location>
        <position position="77"/>
    </location>
    <ligand>
        <name>Na(+)</name>
        <dbReference type="ChEBI" id="CHEBI:29101"/>
        <note>structural</note>
    </ligand>
</feature>
<evidence type="ECO:0000256" key="9">
    <source>
        <dbReference type="ARBA" id="ARBA00035120"/>
    </source>
</evidence>
<dbReference type="InterPro" id="IPR003691">
    <property type="entry name" value="FluC"/>
</dbReference>
<dbReference type="GO" id="GO:0005886">
    <property type="term" value="C:plasma membrane"/>
    <property type="evidence" value="ECO:0007669"/>
    <property type="project" value="UniProtKB-SubCell"/>
</dbReference>
<keyword evidence="6 11" id="KW-0406">Ion transport</keyword>
<keyword evidence="8 11" id="KW-0407">Ion channel</keyword>
<dbReference type="RefSeq" id="WP_321394264.1">
    <property type="nucleotide sequence ID" value="NZ_CP139487.1"/>
</dbReference>
<comment type="catalytic activity">
    <reaction evidence="10">
        <text>fluoride(in) = fluoride(out)</text>
        <dbReference type="Rhea" id="RHEA:76159"/>
        <dbReference type="ChEBI" id="CHEBI:17051"/>
    </reaction>
    <physiologicalReaction direction="left-to-right" evidence="10">
        <dbReference type="Rhea" id="RHEA:76160"/>
    </physiologicalReaction>
</comment>
<dbReference type="GO" id="GO:0046872">
    <property type="term" value="F:metal ion binding"/>
    <property type="evidence" value="ECO:0007669"/>
    <property type="project" value="UniProtKB-KW"/>
</dbReference>
<dbReference type="AlphaFoldDB" id="A0AAX4HNL8"/>
<evidence type="ECO:0000256" key="8">
    <source>
        <dbReference type="ARBA" id="ARBA00023303"/>
    </source>
</evidence>
<evidence type="ECO:0000313" key="13">
    <source>
        <dbReference type="Proteomes" id="UP001324634"/>
    </source>
</evidence>
<gene>
    <name evidence="11 12" type="primary">crcB</name>
    <name evidence="11" type="synonym">fluC</name>
    <name evidence="12" type="ORF">SOO65_19025</name>
</gene>
<sequence length="121" mass="13191">MDILLVGLAGSLGAIGRYLIYQIERSFPPHNFPFATLFINLVGCFIAGLVLGFATKALPHQKHHFMLFSIGFVGSFTTFSTLTVETLQLAQHSFPLAAIANVLLNFILGVLLVWIGQSITI</sequence>
<name>A0AAX4HNL8_9BACT</name>
<evidence type="ECO:0000256" key="4">
    <source>
        <dbReference type="ARBA" id="ARBA00022692"/>
    </source>
</evidence>
<keyword evidence="11" id="KW-0479">Metal-binding</keyword>
<feature type="binding site" evidence="11">
    <location>
        <position position="74"/>
    </location>
    <ligand>
        <name>Na(+)</name>
        <dbReference type="ChEBI" id="CHEBI:29101"/>
        <note>structural</note>
    </ligand>
</feature>
<dbReference type="EMBL" id="CP139487">
    <property type="protein sequence ID" value="WPU64790.1"/>
    <property type="molecule type" value="Genomic_DNA"/>
</dbReference>
<evidence type="ECO:0000256" key="10">
    <source>
        <dbReference type="ARBA" id="ARBA00035585"/>
    </source>
</evidence>
<accession>A0AAX4HNL8</accession>
<dbReference type="GO" id="GO:0062054">
    <property type="term" value="F:fluoride channel activity"/>
    <property type="evidence" value="ECO:0007669"/>
    <property type="project" value="UniProtKB-UniRule"/>
</dbReference>
<protein>
    <recommendedName>
        <fullName evidence="11">Fluoride-specific ion channel FluC</fullName>
    </recommendedName>
</protein>
<feature type="transmembrane region" description="Helical" evidence="11">
    <location>
        <begin position="96"/>
        <end position="115"/>
    </location>
</feature>
<comment type="similarity">
    <text evidence="9 11">Belongs to the fluoride channel Fluc/FEX (TC 1.A.43) family.</text>
</comment>
<keyword evidence="3" id="KW-0997">Cell inner membrane</keyword>
<evidence type="ECO:0000256" key="7">
    <source>
        <dbReference type="ARBA" id="ARBA00023136"/>
    </source>
</evidence>
<comment type="subcellular location">
    <subcellularLocation>
        <location evidence="1 11">Cell membrane</location>
        <topology evidence="1 11">Multi-pass membrane protein</topology>
    </subcellularLocation>
</comment>
<dbReference type="Proteomes" id="UP001324634">
    <property type="component" value="Chromosome"/>
</dbReference>
<keyword evidence="2 11" id="KW-1003">Cell membrane</keyword>
<proteinExistence type="inferred from homology"/>
<keyword evidence="5 11" id="KW-1133">Transmembrane helix</keyword>
<organism evidence="12 13">
    <name type="scientific">Peredibacter starrii</name>
    <dbReference type="NCBI Taxonomy" id="28202"/>
    <lineage>
        <taxon>Bacteria</taxon>
        <taxon>Pseudomonadati</taxon>
        <taxon>Bdellovibrionota</taxon>
        <taxon>Bacteriovoracia</taxon>
        <taxon>Bacteriovoracales</taxon>
        <taxon>Bacteriovoracaceae</taxon>
        <taxon>Peredibacter</taxon>
    </lineage>
</organism>
<evidence type="ECO:0000256" key="1">
    <source>
        <dbReference type="ARBA" id="ARBA00004651"/>
    </source>
</evidence>
<evidence type="ECO:0000256" key="2">
    <source>
        <dbReference type="ARBA" id="ARBA00022475"/>
    </source>
</evidence>
<dbReference type="PANTHER" id="PTHR28259:SF1">
    <property type="entry name" value="FLUORIDE EXPORT PROTEIN 1-RELATED"/>
    <property type="match status" value="1"/>
</dbReference>
<keyword evidence="7 11" id="KW-0472">Membrane</keyword>
<dbReference type="PANTHER" id="PTHR28259">
    <property type="entry name" value="FLUORIDE EXPORT PROTEIN 1-RELATED"/>
    <property type="match status" value="1"/>
</dbReference>
<comment type="activity regulation">
    <text evidence="11">Na(+) is not transported, but it plays an essential structural role and its presence is essential for fluoride channel function.</text>
</comment>
<reference evidence="12 13" key="1">
    <citation type="submission" date="2023-11" db="EMBL/GenBank/DDBJ databases">
        <title>Peredibacter starrii A3.12.</title>
        <authorList>
            <person name="Mitchell R.J."/>
        </authorList>
    </citation>
    <scope>NUCLEOTIDE SEQUENCE [LARGE SCALE GENOMIC DNA]</scope>
    <source>
        <strain evidence="12 13">A3.12</strain>
    </source>
</reference>
<evidence type="ECO:0000256" key="3">
    <source>
        <dbReference type="ARBA" id="ARBA00022519"/>
    </source>
</evidence>
<evidence type="ECO:0000256" key="6">
    <source>
        <dbReference type="ARBA" id="ARBA00023065"/>
    </source>
</evidence>
<evidence type="ECO:0000256" key="11">
    <source>
        <dbReference type="HAMAP-Rule" id="MF_00454"/>
    </source>
</evidence>
<keyword evidence="13" id="KW-1185">Reference proteome</keyword>
<keyword evidence="11" id="KW-0915">Sodium</keyword>
<evidence type="ECO:0000313" key="12">
    <source>
        <dbReference type="EMBL" id="WPU64790.1"/>
    </source>
</evidence>